<proteinExistence type="predicted"/>
<keyword evidence="2" id="KW-1185">Reference proteome</keyword>
<dbReference type="EMBL" id="UZAM01012818">
    <property type="protein sequence ID" value="VDP23639.1"/>
    <property type="molecule type" value="Genomic_DNA"/>
</dbReference>
<protein>
    <submittedName>
        <fullName evidence="3">Secreted protein</fullName>
    </submittedName>
</protein>
<dbReference type="AlphaFoldDB" id="A0A183J0X2"/>
<reference evidence="3" key="1">
    <citation type="submission" date="2016-06" db="UniProtKB">
        <authorList>
            <consortium name="WormBaseParasite"/>
        </authorList>
    </citation>
    <scope>IDENTIFICATION</scope>
</reference>
<accession>A0A183J0X2</accession>
<gene>
    <name evidence="1" type="ORF">SBAD_LOCUS9519</name>
</gene>
<evidence type="ECO:0000313" key="1">
    <source>
        <dbReference type="EMBL" id="VDP23639.1"/>
    </source>
</evidence>
<evidence type="ECO:0000313" key="3">
    <source>
        <dbReference type="WBParaSite" id="SBAD_0000986801-mRNA-1"/>
    </source>
</evidence>
<evidence type="ECO:0000313" key="2">
    <source>
        <dbReference type="Proteomes" id="UP000270296"/>
    </source>
</evidence>
<organism evidence="3">
    <name type="scientific">Soboliphyme baturini</name>
    <dbReference type="NCBI Taxonomy" id="241478"/>
    <lineage>
        <taxon>Eukaryota</taxon>
        <taxon>Metazoa</taxon>
        <taxon>Ecdysozoa</taxon>
        <taxon>Nematoda</taxon>
        <taxon>Enoplea</taxon>
        <taxon>Dorylaimia</taxon>
        <taxon>Dioctophymatida</taxon>
        <taxon>Dioctophymatoidea</taxon>
        <taxon>Soboliphymatidae</taxon>
        <taxon>Soboliphyme</taxon>
    </lineage>
</organism>
<sequence>MSYPPVTRFETVAAAPCLVLSSVKASTACVDLATQDSFATYVFLQCIMRDELIRLTVFDIRPQRVAMYGCFFDLRIFLNNKYKIDDMLKSIATL</sequence>
<name>A0A183J0X2_9BILA</name>
<reference evidence="1 2" key="2">
    <citation type="submission" date="2018-11" db="EMBL/GenBank/DDBJ databases">
        <authorList>
            <consortium name="Pathogen Informatics"/>
        </authorList>
    </citation>
    <scope>NUCLEOTIDE SEQUENCE [LARGE SCALE GENOMIC DNA]</scope>
</reference>
<dbReference type="WBParaSite" id="SBAD_0000986801-mRNA-1">
    <property type="protein sequence ID" value="SBAD_0000986801-mRNA-1"/>
    <property type="gene ID" value="SBAD_0000986801"/>
</dbReference>
<dbReference type="Proteomes" id="UP000270296">
    <property type="component" value="Unassembled WGS sequence"/>
</dbReference>